<dbReference type="eggNOG" id="COG1351">
    <property type="taxonomic scope" value="Bacteria"/>
</dbReference>
<dbReference type="EMBL" id="CP003587">
    <property type="protein sequence ID" value="AGY58736.1"/>
    <property type="molecule type" value="Genomic_DNA"/>
</dbReference>
<dbReference type="PROSITE" id="PS51331">
    <property type="entry name" value="THYX"/>
    <property type="match status" value="1"/>
</dbReference>
<dbReference type="Proteomes" id="UP000017396">
    <property type="component" value="Chromosome"/>
</dbReference>
<dbReference type="PANTHER" id="PTHR34934">
    <property type="entry name" value="FLAVIN-DEPENDENT THYMIDYLATE SYNTHASE"/>
    <property type="match status" value="1"/>
</dbReference>
<feature type="binding site" evidence="1">
    <location>
        <position position="218"/>
    </location>
    <ligand>
        <name>dUMP</name>
        <dbReference type="ChEBI" id="CHEBI:246422"/>
        <note>ligand shared between dimeric partners</note>
    </ligand>
</feature>
<keyword evidence="1 2" id="KW-0489">Methyltransferase</keyword>
<sequence>MPNAYTLKLKDIADNDPAVIHVLDQGFIRLIDFMPHDYPFGHIVEGATPGDLAIVAAARVSYGTVSKGVEQDHRLLQRLIADGHTSPLEMVEFKFLIKAPVVMWWQHVRHRHQELNFQSGRYTPYAEDEYYLPEKLRAQDKLNKQASVLADFLSDAEERALLEELQAHYEAGFSLYKKMLDKGVAKEMARLALPGWALYHTAYVKMNAHALLNYLSKRTETAAQYEIRVYAQAMERIFAEKLPWVYAAWQNKRDGSPA</sequence>
<dbReference type="PANTHER" id="PTHR34934:SF1">
    <property type="entry name" value="FLAVIN-DEPENDENT THYMIDYLATE SYNTHASE"/>
    <property type="match status" value="1"/>
</dbReference>
<dbReference type="Pfam" id="PF02511">
    <property type="entry name" value="Thy1"/>
    <property type="match status" value="1"/>
</dbReference>
<dbReference type="Gene3D" id="3.30.1360.170">
    <property type="match status" value="1"/>
</dbReference>
<gene>
    <name evidence="1 2" type="primary">thyX</name>
    <name evidence="2" type="ORF">GKIL_2490</name>
</gene>
<dbReference type="HOGENOM" id="CLU_067790_1_0_3"/>
<dbReference type="STRING" id="1183438.GKIL_2490"/>
<dbReference type="HAMAP" id="MF_01408">
    <property type="entry name" value="ThyX"/>
    <property type="match status" value="1"/>
</dbReference>
<feature type="binding site" description="in other chain" evidence="1">
    <location>
        <position position="190"/>
    </location>
    <ligand>
        <name>dUMP</name>
        <dbReference type="ChEBI" id="CHEBI:246422"/>
        <note>ligand shared between dimeric partners</note>
    </ligand>
</feature>
<dbReference type="PATRIC" id="fig|1183438.3.peg.2449"/>
<feature type="binding site" description="in other chain" evidence="1">
    <location>
        <begin position="119"/>
        <end position="121"/>
    </location>
    <ligand>
        <name>dUMP</name>
        <dbReference type="ChEBI" id="CHEBI:246422"/>
        <note>ligand shared between dimeric partners</note>
    </ligand>
</feature>
<proteinExistence type="inferred from homology"/>
<feature type="binding site" evidence="1">
    <location>
        <begin position="106"/>
        <end position="109"/>
    </location>
    <ligand>
        <name>dUMP</name>
        <dbReference type="ChEBI" id="CHEBI:246422"/>
        <note>ligand shared between dimeric partners</note>
    </ligand>
</feature>
<accession>U5QIH8</accession>
<comment type="cofactor">
    <cofactor evidence="1">
        <name>FAD</name>
        <dbReference type="ChEBI" id="CHEBI:57692"/>
    </cofactor>
    <text evidence="1">Binds 4 FAD per tetramer. Each FAD binding site is formed by three monomers.</text>
</comment>
<dbReference type="NCBIfam" id="TIGR02170">
    <property type="entry name" value="thyX"/>
    <property type="match status" value="1"/>
</dbReference>
<dbReference type="GO" id="GO:0050797">
    <property type="term" value="F:thymidylate synthase (FAD) activity"/>
    <property type="evidence" value="ECO:0007669"/>
    <property type="project" value="UniProtKB-UniRule"/>
</dbReference>
<keyword evidence="1" id="KW-0545">Nucleotide biosynthesis</keyword>
<feature type="binding site" evidence="1">
    <location>
        <begin position="109"/>
        <end position="111"/>
    </location>
    <ligand>
        <name>FAD</name>
        <dbReference type="ChEBI" id="CHEBI:57692"/>
        <note>ligand shared between neighboring subunits</note>
    </ligand>
</feature>
<protein>
    <recommendedName>
        <fullName evidence="1">Flavin-dependent thymidylate synthase</fullName>
        <shortName evidence="1">FDTS</shortName>
        <ecNumber evidence="1">2.1.1.148</ecNumber>
    </recommendedName>
    <alternativeName>
        <fullName evidence="1">FAD-dependent thymidylate synthase</fullName>
    </alternativeName>
    <alternativeName>
        <fullName evidence="1">Thymidylate synthase ThyX</fullName>
        <shortName evidence="1">TS</shortName>
        <shortName evidence="1">TSase</shortName>
    </alternativeName>
</protein>
<comment type="catalytic activity">
    <reaction evidence="1">
        <text>dUMP + (6R)-5,10-methylene-5,6,7,8-tetrahydrofolate + NADPH + H(+) = dTMP + (6S)-5,6,7,8-tetrahydrofolate + NADP(+)</text>
        <dbReference type="Rhea" id="RHEA:29043"/>
        <dbReference type="ChEBI" id="CHEBI:15378"/>
        <dbReference type="ChEBI" id="CHEBI:15636"/>
        <dbReference type="ChEBI" id="CHEBI:57453"/>
        <dbReference type="ChEBI" id="CHEBI:57783"/>
        <dbReference type="ChEBI" id="CHEBI:58349"/>
        <dbReference type="ChEBI" id="CHEBI:63528"/>
        <dbReference type="ChEBI" id="CHEBI:246422"/>
        <dbReference type="EC" id="2.1.1.148"/>
    </reaction>
</comment>
<dbReference type="GO" id="GO:0006231">
    <property type="term" value="P:dTMP biosynthetic process"/>
    <property type="evidence" value="ECO:0007669"/>
    <property type="project" value="UniProtKB-UniRule"/>
</dbReference>
<dbReference type="UniPathway" id="UPA00575"/>
<dbReference type="InterPro" id="IPR036098">
    <property type="entry name" value="Thymidylate_synthase_ThyX_sf"/>
</dbReference>
<comment type="subunit">
    <text evidence="1">Homotetramer.</text>
</comment>
<dbReference type="GO" id="GO:0006235">
    <property type="term" value="P:dTTP biosynthetic process"/>
    <property type="evidence" value="ECO:0007669"/>
    <property type="project" value="UniProtKB-UniRule"/>
</dbReference>
<dbReference type="RefSeq" id="WP_023173917.1">
    <property type="nucleotide sequence ID" value="NC_022600.1"/>
</dbReference>
<dbReference type="OrthoDB" id="9774464at2"/>
<comment type="pathway">
    <text evidence="1">Pyrimidine metabolism; dTTP biosynthesis.</text>
</comment>
<dbReference type="EC" id="2.1.1.148" evidence="1"/>
<comment type="caution">
    <text evidence="1">Lacks conserved residue(s) required for the propagation of feature annotation.</text>
</comment>
<dbReference type="GO" id="GO:0004799">
    <property type="term" value="F:thymidylate synthase activity"/>
    <property type="evidence" value="ECO:0007669"/>
    <property type="project" value="TreeGrafter"/>
</dbReference>
<comment type="function">
    <text evidence="1">Catalyzes the reductive methylation of 2'-deoxyuridine-5'-monophosphate (dUMP) to 2'-deoxythymidine-5'-monophosphate (dTMP) while utilizing 5,10-methylenetetrahydrofolate (mTHF) as the methyl donor, and NADPH and FADH(2) as the reductant.</text>
</comment>
<organism evidence="2 3">
    <name type="scientific">Gloeobacter kilaueensis (strain ATCC BAA-2537 / CCAP 1431/1 / ULC 316 / JS1)</name>
    <dbReference type="NCBI Taxonomy" id="1183438"/>
    <lineage>
        <taxon>Bacteria</taxon>
        <taxon>Bacillati</taxon>
        <taxon>Cyanobacteriota</taxon>
        <taxon>Cyanophyceae</taxon>
        <taxon>Gloeobacterales</taxon>
        <taxon>Gloeobacteraceae</taxon>
        <taxon>Gloeobacter</taxon>
    </lineage>
</organism>
<feature type="binding site" evidence="1">
    <location>
        <position position="213"/>
    </location>
    <ligand>
        <name>FAD</name>
        <dbReference type="ChEBI" id="CHEBI:57692"/>
        <note>ligand shared between neighboring subunits</note>
    </ligand>
</feature>
<keyword evidence="3" id="KW-1185">Reference proteome</keyword>
<reference evidence="2 3" key="1">
    <citation type="journal article" date="2013" name="PLoS ONE">
        <title>Cultivation and Complete Genome Sequencing of Gloeobacter kilaueensis sp. nov., from a Lava Cave in Kilauea Caldera, Hawai'i.</title>
        <authorList>
            <person name="Saw J.H."/>
            <person name="Schatz M."/>
            <person name="Brown M.V."/>
            <person name="Kunkel D.D."/>
            <person name="Foster J.S."/>
            <person name="Shick H."/>
            <person name="Christensen S."/>
            <person name="Hou S."/>
            <person name="Wan X."/>
            <person name="Donachie S.P."/>
        </authorList>
    </citation>
    <scope>NUCLEOTIDE SEQUENCE [LARGE SCALE GENOMIC DNA]</scope>
    <source>
        <strain evidence="3">JS</strain>
    </source>
</reference>
<evidence type="ECO:0000313" key="3">
    <source>
        <dbReference type="Proteomes" id="UP000017396"/>
    </source>
</evidence>
<name>U5QIH8_GLOK1</name>
<evidence type="ECO:0000256" key="1">
    <source>
        <dbReference type="HAMAP-Rule" id="MF_01408"/>
    </source>
</evidence>
<evidence type="ECO:0000313" key="2">
    <source>
        <dbReference type="EMBL" id="AGY58736.1"/>
    </source>
</evidence>
<dbReference type="KEGG" id="glj:GKIL_2490"/>
<keyword evidence="1 2" id="KW-0808">Transferase</keyword>
<dbReference type="GO" id="GO:0032259">
    <property type="term" value="P:methylation"/>
    <property type="evidence" value="ECO:0007669"/>
    <property type="project" value="UniProtKB-KW"/>
</dbReference>
<dbReference type="SUPFAM" id="SSF69796">
    <property type="entry name" value="Thymidylate synthase-complementing protein Thy1"/>
    <property type="match status" value="1"/>
</dbReference>
<keyword evidence="1" id="KW-0274">FAD</keyword>
<keyword evidence="1" id="KW-0521">NADP</keyword>
<dbReference type="AlphaFoldDB" id="U5QIH8"/>
<feature type="binding site" evidence="1">
    <location>
        <begin position="207"/>
        <end position="209"/>
    </location>
    <ligand>
        <name>FAD</name>
        <dbReference type="ChEBI" id="CHEBI:57692"/>
        <note>ligand shared between neighboring subunits</note>
    </ligand>
</feature>
<dbReference type="InterPro" id="IPR003669">
    <property type="entry name" value="Thymidylate_synthase_ThyX"/>
</dbReference>
<keyword evidence="1" id="KW-0285">Flavoprotein</keyword>
<feature type="binding site" evidence="1">
    <location>
        <position position="86"/>
    </location>
    <ligand>
        <name>FAD</name>
        <dbReference type="ChEBI" id="CHEBI:57692"/>
        <note>ligand shared between neighboring subunits</note>
    </ligand>
</feature>
<comment type="similarity">
    <text evidence="1">Belongs to the thymidylate synthase ThyX family.</text>
</comment>
<dbReference type="CDD" id="cd20175">
    <property type="entry name" value="ThyX"/>
    <property type="match status" value="1"/>
</dbReference>
<dbReference type="GO" id="GO:0070402">
    <property type="term" value="F:NADPH binding"/>
    <property type="evidence" value="ECO:0007669"/>
    <property type="project" value="TreeGrafter"/>
</dbReference>
<feature type="active site" description="Involved in ionization of N3 of dUMP, leading to its activation" evidence="1">
    <location>
        <position position="218"/>
    </location>
</feature>
<dbReference type="GO" id="GO:0050660">
    <property type="term" value="F:flavin adenine dinucleotide binding"/>
    <property type="evidence" value="ECO:0007669"/>
    <property type="project" value="UniProtKB-UniRule"/>
</dbReference>